<name>A0ACC2SQX1_9FUNG</name>
<sequence>MNSLILLSPTKINNHSSWPSDHSINFGKRFPDSLNAKSLSTLKSTDPFKAITNGLTLTPQERSCRFEHIKVIKSHYTIKPPIRSSEIIFCDTPNPCSATSAYSVSFNSNFKLSQQTLHTPIMNILKPHLPPLKPSSYPENITTTFSSPDIGFQIFYPLYFDIHARYHYCQHNIHRTQSFQLSIPTTNQNIHNGLFAFQSICNPKIINETIIHQPLNLLHFQEIYNELCTRVGL</sequence>
<organism evidence="1 2">
    <name type="scientific">Entomophthora muscae</name>
    <dbReference type="NCBI Taxonomy" id="34485"/>
    <lineage>
        <taxon>Eukaryota</taxon>
        <taxon>Fungi</taxon>
        <taxon>Fungi incertae sedis</taxon>
        <taxon>Zoopagomycota</taxon>
        <taxon>Entomophthoromycotina</taxon>
        <taxon>Entomophthoromycetes</taxon>
        <taxon>Entomophthorales</taxon>
        <taxon>Entomophthoraceae</taxon>
        <taxon>Entomophthora</taxon>
    </lineage>
</organism>
<accession>A0ACC2SQX1</accession>
<evidence type="ECO:0000313" key="2">
    <source>
        <dbReference type="Proteomes" id="UP001165960"/>
    </source>
</evidence>
<evidence type="ECO:0000313" key="1">
    <source>
        <dbReference type="EMBL" id="KAJ9064647.1"/>
    </source>
</evidence>
<keyword evidence="2" id="KW-1185">Reference proteome</keyword>
<comment type="caution">
    <text evidence="1">The sequence shown here is derived from an EMBL/GenBank/DDBJ whole genome shotgun (WGS) entry which is preliminary data.</text>
</comment>
<dbReference type="Proteomes" id="UP001165960">
    <property type="component" value="Unassembled WGS sequence"/>
</dbReference>
<reference evidence="1" key="1">
    <citation type="submission" date="2022-04" db="EMBL/GenBank/DDBJ databases">
        <title>Genome of the entomopathogenic fungus Entomophthora muscae.</title>
        <authorList>
            <person name="Elya C."/>
            <person name="Lovett B.R."/>
            <person name="Lee E."/>
            <person name="Macias A.M."/>
            <person name="Hajek A.E."/>
            <person name="De Bivort B.L."/>
            <person name="Kasson M.T."/>
            <person name="De Fine Licht H.H."/>
            <person name="Stajich J.E."/>
        </authorList>
    </citation>
    <scope>NUCLEOTIDE SEQUENCE</scope>
    <source>
        <strain evidence="1">Berkeley</strain>
    </source>
</reference>
<dbReference type="EMBL" id="QTSX02004438">
    <property type="protein sequence ID" value="KAJ9064647.1"/>
    <property type="molecule type" value="Genomic_DNA"/>
</dbReference>
<protein>
    <submittedName>
        <fullName evidence="1">Uncharacterized protein</fullName>
    </submittedName>
</protein>
<proteinExistence type="predicted"/>
<gene>
    <name evidence="1" type="ORF">DSO57_1028227</name>
</gene>